<dbReference type="InterPro" id="IPR011527">
    <property type="entry name" value="ABC1_TM_dom"/>
</dbReference>
<dbReference type="SUPFAM" id="SSF90123">
    <property type="entry name" value="ABC transporter transmembrane region"/>
    <property type="match status" value="1"/>
</dbReference>
<dbReference type="PANTHER" id="PTHR24221">
    <property type="entry name" value="ATP-BINDING CASSETTE SUB-FAMILY B"/>
    <property type="match status" value="1"/>
</dbReference>
<evidence type="ECO:0000259" key="8">
    <source>
        <dbReference type="PROSITE" id="PS50893"/>
    </source>
</evidence>
<reference evidence="10" key="1">
    <citation type="submission" date="2022-12" db="EMBL/GenBank/DDBJ databases">
        <title>New Phytohabitans aurantiacus sp. RD004123 nov., an actinomycete isolated from soil.</title>
        <authorList>
            <person name="Triningsih D.W."/>
            <person name="Harunari E."/>
            <person name="Igarashi Y."/>
        </authorList>
    </citation>
    <scope>NUCLEOTIDE SEQUENCE</scope>
    <source>
        <strain evidence="10">RD004123</strain>
    </source>
</reference>
<keyword evidence="3" id="KW-0547">Nucleotide-binding</keyword>
<evidence type="ECO:0000259" key="9">
    <source>
        <dbReference type="PROSITE" id="PS50929"/>
    </source>
</evidence>
<dbReference type="Pfam" id="PF00005">
    <property type="entry name" value="ABC_tran"/>
    <property type="match status" value="1"/>
</dbReference>
<dbReference type="InterPro" id="IPR036640">
    <property type="entry name" value="ABC1_TM_sf"/>
</dbReference>
<dbReference type="InterPro" id="IPR027417">
    <property type="entry name" value="P-loop_NTPase"/>
</dbReference>
<keyword evidence="11" id="KW-1185">Reference proteome</keyword>
<evidence type="ECO:0000256" key="6">
    <source>
        <dbReference type="ARBA" id="ARBA00023136"/>
    </source>
</evidence>
<dbReference type="Proteomes" id="UP001144280">
    <property type="component" value="Unassembled WGS sequence"/>
</dbReference>
<dbReference type="PANTHER" id="PTHR24221:SF646">
    <property type="entry name" value="HAEMOLYSIN SECRETION ATP-BINDING PROTEIN"/>
    <property type="match status" value="1"/>
</dbReference>
<evidence type="ECO:0000313" key="11">
    <source>
        <dbReference type="Proteomes" id="UP001144280"/>
    </source>
</evidence>
<dbReference type="InterPro" id="IPR003593">
    <property type="entry name" value="AAA+_ATPase"/>
</dbReference>
<feature type="transmembrane region" description="Helical" evidence="7">
    <location>
        <begin position="162"/>
        <end position="181"/>
    </location>
</feature>
<dbReference type="SUPFAM" id="SSF52540">
    <property type="entry name" value="P-loop containing nucleoside triphosphate hydrolases"/>
    <property type="match status" value="1"/>
</dbReference>
<comment type="caution">
    <text evidence="10">The sequence shown here is derived from an EMBL/GenBank/DDBJ whole genome shotgun (WGS) entry which is preliminary data.</text>
</comment>
<evidence type="ECO:0000256" key="1">
    <source>
        <dbReference type="ARBA" id="ARBA00004651"/>
    </source>
</evidence>
<keyword evidence="6 7" id="KW-0472">Membrane</keyword>
<gene>
    <name evidence="10" type="ORF">Pa4123_37540</name>
</gene>
<feature type="domain" description="ABC transmembrane type-1" evidence="9">
    <location>
        <begin position="131"/>
        <end position="307"/>
    </location>
</feature>
<comment type="subcellular location">
    <subcellularLocation>
        <location evidence="1">Cell membrane</location>
        <topology evidence="1">Multi-pass membrane protein</topology>
    </subcellularLocation>
</comment>
<dbReference type="PROSITE" id="PS50929">
    <property type="entry name" value="ABC_TM1F"/>
    <property type="match status" value="1"/>
</dbReference>
<keyword evidence="2 7" id="KW-0812">Transmembrane</keyword>
<feature type="domain" description="ABC transporter" evidence="8">
    <location>
        <begin position="340"/>
        <end position="584"/>
    </location>
</feature>
<evidence type="ECO:0000313" key="10">
    <source>
        <dbReference type="EMBL" id="GLH98479.1"/>
    </source>
</evidence>
<dbReference type="SMART" id="SM00382">
    <property type="entry name" value="AAA"/>
    <property type="match status" value="1"/>
</dbReference>
<dbReference type="RefSeq" id="WP_281897407.1">
    <property type="nucleotide sequence ID" value="NZ_BSDI01000017.1"/>
</dbReference>
<sequence length="590" mass="63855">MTAGRWHLLADLARLTTRGDRWRAVAVTVMALAIAASAATIGLSQRWLVDSTVHGQATMVLAAVVLGVLAHTMTAACGRIESNLRLYLIERFGILLNGEIVAWSARLPTLDHLDDPRFLDRSSLLRHSTWFLAAGLSAITEVGIAACGLLLSLWLLAGVHPALGLLAVLAVPPFLANRAGLRRVRDARERAEGTSRLEQRLHELVIRPEPAKEALVAGAERMLSERAAQLWRGAWRAEARANGLAGVWQLLGWAVYLSGLVAALAVVSRLVAQGTASVGDAVLVLSLGTQLLAQVNVAIQAAHQVALAGHVTEYYRSLRERARRPHPGRQPAPAALRHGITLRDVSFGYRGQEGVLRRLDVHLPAGSTVAVVGLNGAGKSTLVKLLSGMYQPRAGSIEIDGVPLHQLDPASWRARLSAAFQDAVRFQVRVDEAVRIGDLHQLDPAAVPAAVDRAGATEIVEQLPEGYRTQLGTMFGGVDLSGGQWQRLAMARACMRPDPLLLLLDEPTAAMDPAAEHLLFERFARIAADAARSCGTITLLVTHRYSTVRDADLVIVLDRGRIIEQGRHEELLARGGRYAELYRLQAKGYR</sequence>
<feature type="transmembrane region" description="Helical" evidence="7">
    <location>
        <begin position="24"/>
        <end position="44"/>
    </location>
</feature>
<feature type="transmembrane region" description="Helical" evidence="7">
    <location>
        <begin position="250"/>
        <end position="272"/>
    </location>
</feature>
<accession>A0ABQ5QWB1</accession>
<proteinExistence type="predicted"/>
<dbReference type="PROSITE" id="PS50893">
    <property type="entry name" value="ABC_TRANSPORTER_2"/>
    <property type="match status" value="1"/>
</dbReference>
<dbReference type="EMBL" id="BSDI01000017">
    <property type="protein sequence ID" value="GLH98479.1"/>
    <property type="molecule type" value="Genomic_DNA"/>
</dbReference>
<protein>
    <submittedName>
        <fullName evidence="10">ABC transporter permease</fullName>
    </submittedName>
</protein>
<name>A0ABQ5QWB1_9ACTN</name>
<organism evidence="10 11">
    <name type="scientific">Phytohabitans aurantiacus</name>
    <dbReference type="NCBI Taxonomy" id="3016789"/>
    <lineage>
        <taxon>Bacteria</taxon>
        <taxon>Bacillati</taxon>
        <taxon>Actinomycetota</taxon>
        <taxon>Actinomycetes</taxon>
        <taxon>Micromonosporales</taxon>
        <taxon>Micromonosporaceae</taxon>
    </lineage>
</organism>
<dbReference type="InterPro" id="IPR003439">
    <property type="entry name" value="ABC_transporter-like_ATP-bd"/>
</dbReference>
<dbReference type="Gene3D" id="1.20.1560.10">
    <property type="entry name" value="ABC transporter type 1, transmembrane domain"/>
    <property type="match status" value="1"/>
</dbReference>
<evidence type="ECO:0000256" key="3">
    <source>
        <dbReference type="ARBA" id="ARBA00022741"/>
    </source>
</evidence>
<evidence type="ECO:0000256" key="7">
    <source>
        <dbReference type="SAM" id="Phobius"/>
    </source>
</evidence>
<dbReference type="Gene3D" id="3.40.50.300">
    <property type="entry name" value="P-loop containing nucleotide triphosphate hydrolases"/>
    <property type="match status" value="1"/>
</dbReference>
<keyword evidence="5 7" id="KW-1133">Transmembrane helix</keyword>
<evidence type="ECO:0000256" key="2">
    <source>
        <dbReference type="ARBA" id="ARBA00022692"/>
    </source>
</evidence>
<evidence type="ECO:0000256" key="5">
    <source>
        <dbReference type="ARBA" id="ARBA00022989"/>
    </source>
</evidence>
<keyword evidence="4" id="KW-0067">ATP-binding</keyword>
<feature type="transmembrane region" description="Helical" evidence="7">
    <location>
        <begin position="130"/>
        <end position="156"/>
    </location>
</feature>
<dbReference type="InterPro" id="IPR039421">
    <property type="entry name" value="Type_1_exporter"/>
</dbReference>
<feature type="transmembrane region" description="Helical" evidence="7">
    <location>
        <begin position="56"/>
        <end position="77"/>
    </location>
</feature>
<evidence type="ECO:0000256" key="4">
    <source>
        <dbReference type="ARBA" id="ARBA00022840"/>
    </source>
</evidence>